<protein>
    <submittedName>
        <fullName evidence="2">Uncharacterized protein</fullName>
    </submittedName>
</protein>
<organism evidence="2 3">
    <name type="scientific">Nematocida ausubeli (strain ATCC PRA-371 / ERTm2)</name>
    <name type="common">Nematode killer fungus</name>
    <dbReference type="NCBI Taxonomy" id="1913371"/>
    <lineage>
        <taxon>Eukaryota</taxon>
        <taxon>Fungi</taxon>
        <taxon>Fungi incertae sedis</taxon>
        <taxon>Microsporidia</taxon>
        <taxon>Nematocida</taxon>
    </lineage>
</organism>
<reference evidence="2 3" key="1">
    <citation type="journal article" date="2014" name="Genome Announc.">
        <title>Genome Sequence of the Microsporidian Species Nematocida sp1 Strain ERTm6 (ATCC PRA-372).</title>
        <authorList>
            <person name="Bakowski M.A."/>
            <person name="Priest M."/>
            <person name="Young S."/>
            <person name="Cuomo C.A."/>
            <person name="Troemel E.R."/>
        </authorList>
    </citation>
    <scope>NUCLEOTIDE SEQUENCE [LARGE SCALE GENOMIC DNA]</scope>
    <source>
        <strain evidence="2 3">ERTm6</strain>
    </source>
</reference>
<comment type="caution">
    <text evidence="2">The sequence shown here is derived from an EMBL/GenBank/DDBJ whole genome shotgun (WGS) entry which is preliminary data.</text>
</comment>
<gene>
    <name evidence="2" type="ORF">NESG_01272</name>
</gene>
<dbReference type="HOGENOM" id="CLU_378152_0_0_1"/>
<keyword evidence="3" id="KW-1185">Reference proteome</keyword>
<accession>A0A086J1Y8</accession>
<feature type="region of interest" description="Disordered" evidence="1">
    <location>
        <begin position="486"/>
        <end position="506"/>
    </location>
</feature>
<dbReference type="AlphaFoldDB" id="A0A086J1Y8"/>
<dbReference type="RefSeq" id="XP_052904711.1">
    <property type="nucleotide sequence ID" value="XM_053048906.1"/>
</dbReference>
<dbReference type="EMBL" id="AKIJ01000003">
    <property type="protein sequence ID" value="KFG26156.1"/>
    <property type="molecule type" value="Genomic_DNA"/>
</dbReference>
<name>A0A086J1Y8_NEMA1</name>
<dbReference type="Proteomes" id="UP000054524">
    <property type="component" value="Unassembled WGS sequence"/>
</dbReference>
<proteinExistence type="predicted"/>
<sequence>MNNNAKIREEYEIMKYSRRKESIKTKYPHKMKFSMILAIMTHCHVLFALPFKNIKFLCEEIIHETSDSIVKLNEEGPLNPLWAYLSNACYSLNKTLMHRPLLDLKKSEEIILAKLVVDTKISIPQLYPTEPDHIKFKENFFLVENTNRYGTSSNDGFKVFLEYHKNTHIYYHTLLASLFLIAQGADLSLKLDEKTLILQLPSLECNTLHTKTYAFSVNLNTHAPQEHTYINMPTCYNHVKYILNKFFLHTVDQETENSVDMGADYTEHRVRYGDFHKSTIWYMQQYIYQTMNSLSEIKAFIQRVHKILSEQIKITQSSKLKNIYDNLFCVCEKNASIKTTYTEYVHTLYMGLNLAKHQMLPIYFDESFPAPGYIPLYDKAQGKHANNSNSFFSNTTETTIMNIFLCLLYNLAEKRYTIEHMPNASYEFKKFFSVYFLHSSILCEHSSLESETSSIYSDYSSEGEFIPVTMEIGADDGIESYACNETMPSSSERNLPEENSNYEHMNSENSYTTTKISNEVHKDWNMVVAGLNIPGSAYVGEKKNQIKSDILSIILVIMDVTGQPASVKNQFSAIFCEIERTSKDKRDCAEYYLRLESLLVDIFSSILANFSLNSNKYSLKDYMHMEVKLSDISVVLKDGCILQITGNIGIYYRLGDLNVAIQISVMNNTSRVSIKETPRLFSYQILRFSMLFLEDKYLTDLQHKDECKIIQVYTKLEIMNLHRFLTSKEYFLS</sequence>
<evidence type="ECO:0000256" key="1">
    <source>
        <dbReference type="SAM" id="MobiDB-lite"/>
    </source>
</evidence>
<evidence type="ECO:0000313" key="2">
    <source>
        <dbReference type="EMBL" id="KFG26156.1"/>
    </source>
</evidence>
<evidence type="ECO:0000313" key="3">
    <source>
        <dbReference type="Proteomes" id="UP000054524"/>
    </source>
</evidence>
<dbReference type="GeneID" id="77676245"/>